<evidence type="ECO:0008006" key="9">
    <source>
        <dbReference type="Google" id="ProtNLM"/>
    </source>
</evidence>
<feature type="region of interest" description="Disordered" evidence="4">
    <location>
        <begin position="284"/>
        <end position="305"/>
    </location>
</feature>
<evidence type="ECO:0000313" key="7">
    <source>
        <dbReference type="EMBL" id="PHT39512.1"/>
    </source>
</evidence>
<dbReference type="InterPro" id="IPR036020">
    <property type="entry name" value="WW_dom_sf"/>
</dbReference>
<keyword evidence="2 3" id="KW-0694">RNA-binding</keyword>
<dbReference type="AlphaFoldDB" id="A0A2G2W2P6"/>
<dbReference type="OrthoDB" id="410044at2759"/>
<dbReference type="PANTHER" id="PTHR24012">
    <property type="entry name" value="RNA BINDING PROTEIN"/>
    <property type="match status" value="1"/>
</dbReference>
<dbReference type="Pfam" id="PF00076">
    <property type="entry name" value="RRM_1"/>
    <property type="match status" value="2"/>
</dbReference>
<feature type="domain" description="RRM" evidence="6">
    <location>
        <begin position="182"/>
        <end position="262"/>
    </location>
</feature>
<evidence type="ECO:0000256" key="4">
    <source>
        <dbReference type="SAM" id="MobiDB-lite"/>
    </source>
</evidence>
<protein>
    <recommendedName>
        <fullName evidence="9">Flowering time control protein FCA</fullName>
    </recommendedName>
</protein>
<dbReference type="SMART" id="SM00360">
    <property type="entry name" value="RRM"/>
    <property type="match status" value="2"/>
</dbReference>
<evidence type="ECO:0000256" key="1">
    <source>
        <dbReference type="ARBA" id="ARBA00022737"/>
    </source>
</evidence>
<dbReference type="GO" id="GO:0003723">
    <property type="term" value="F:RNA binding"/>
    <property type="evidence" value="ECO:0007669"/>
    <property type="project" value="UniProtKB-UniRule"/>
</dbReference>
<proteinExistence type="predicted"/>
<evidence type="ECO:0000259" key="6">
    <source>
        <dbReference type="PROSITE" id="PS50102"/>
    </source>
</evidence>
<dbReference type="Pfam" id="PF00397">
    <property type="entry name" value="WW"/>
    <property type="match status" value="1"/>
</dbReference>
<dbReference type="SUPFAM" id="SSF54928">
    <property type="entry name" value="RNA-binding domain, RBD"/>
    <property type="match status" value="2"/>
</dbReference>
<dbReference type="SUPFAM" id="SSF51045">
    <property type="entry name" value="WW domain"/>
    <property type="match status" value="1"/>
</dbReference>
<keyword evidence="1" id="KW-0677">Repeat</keyword>
<feature type="compositionally biased region" description="Basic and acidic residues" evidence="4">
    <location>
        <begin position="1"/>
        <end position="17"/>
    </location>
</feature>
<dbReference type="InterPro" id="IPR001202">
    <property type="entry name" value="WW_dom"/>
</dbReference>
<dbReference type="InterPro" id="IPR000504">
    <property type="entry name" value="RRM_dom"/>
</dbReference>
<dbReference type="EMBL" id="MLFT02000008">
    <property type="protein sequence ID" value="PHT39512.1"/>
    <property type="molecule type" value="Genomic_DNA"/>
</dbReference>
<dbReference type="Proteomes" id="UP000224567">
    <property type="component" value="Unassembled WGS sequence"/>
</dbReference>
<gene>
    <name evidence="7" type="ORF">CQW23_18366</name>
</gene>
<dbReference type="InterPro" id="IPR012677">
    <property type="entry name" value="Nucleotide-bd_a/b_plait_sf"/>
</dbReference>
<dbReference type="PROSITE" id="PS50102">
    <property type="entry name" value="RRM"/>
    <property type="match status" value="2"/>
</dbReference>
<keyword evidence="8" id="KW-1185">Reference proteome</keyword>
<name>A0A2G2W2P6_CAPBA</name>
<reference evidence="8" key="2">
    <citation type="journal article" date="2017" name="J. Anim. Genet.">
        <title>Multiple reference genome sequences of hot pepper reveal the massive evolution of plant disease resistance genes by retroduplication.</title>
        <authorList>
            <person name="Kim S."/>
            <person name="Park J."/>
            <person name="Yeom S.-I."/>
            <person name="Kim Y.-M."/>
            <person name="Seo E."/>
            <person name="Kim K.-T."/>
            <person name="Kim M.-S."/>
            <person name="Lee J.M."/>
            <person name="Cheong K."/>
            <person name="Shin H.-S."/>
            <person name="Kim S.-B."/>
            <person name="Han K."/>
            <person name="Lee J."/>
            <person name="Park M."/>
            <person name="Lee H.-A."/>
            <person name="Lee H.-Y."/>
            <person name="Lee Y."/>
            <person name="Oh S."/>
            <person name="Lee J.H."/>
            <person name="Choi E."/>
            <person name="Choi E."/>
            <person name="Lee S.E."/>
            <person name="Jeon J."/>
            <person name="Kim H."/>
            <person name="Choi G."/>
            <person name="Song H."/>
            <person name="Lee J."/>
            <person name="Lee S.-C."/>
            <person name="Kwon J.-K."/>
            <person name="Lee H.-Y."/>
            <person name="Koo N."/>
            <person name="Hong Y."/>
            <person name="Kim R.W."/>
            <person name="Kang W.-H."/>
            <person name="Huh J.H."/>
            <person name="Kang B.-C."/>
            <person name="Yang T.-J."/>
            <person name="Lee Y.-H."/>
            <person name="Bennetzen J.L."/>
            <person name="Choi D."/>
        </authorList>
    </citation>
    <scope>NUCLEOTIDE SEQUENCE [LARGE SCALE GENOMIC DNA]</scope>
    <source>
        <strain evidence="8">cv. PBC81</strain>
    </source>
</reference>
<feature type="compositionally biased region" description="Basic residues" evidence="4">
    <location>
        <begin position="48"/>
        <end position="57"/>
    </location>
</feature>
<accession>A0A2G2W2P6</accession>
<feature type="region of interest" description="Disordered" evidence="4">
    <location>
        <begin position="1"/>
        <end position="79"/>
    </location>
</feature>
<feature type="domain" description="WW" evidence="5">
    <location>
        <begin position="336"/>
        <end position="369"/>
    </location>
</feature>
<sequence>MDQRNGERRGKPPELHRNSHPPPAPPNWPSDDSVDNHRRNFSGDGNHHNRRQHHHRNPNAELNFSGSRKRPIDQTNSDSPGCGSFVKLYVVGVPRPAEEEDVRSVFAEHGHIVEYVRLIDKNTRMRKECCFVKYRTIEEANRAIVAFNGRYTFPGGESPLEVRYADGERERCGILPEAEHMQKLFVHGLRKQASKQEIEHVFSPYGIVEEVFFIVDELKQFRGCVFVRFACRDMAAAAMNALHGTYVNEICERPLIIRFAAPKKPKMGESRVPFHMNERFNGNMTANQSNYQSPNQTTNNKSNPHTVFSTHVGSDNVLPSAASSINAKSLDAGILESIDCEWSDHICPDGNLYYYNCVTCESRWEKPEEFALYEKKLEELDRQQEDQHNLRLPVHNTPEVSQMRQELETASSTVPMACV</sequence>
<dbReference type="Gene3D" id="2.20.70.10">
    <property type="match status" value="1"/>
</dbReference>
<dbReference type="CDD" id="cd00201">
    <property type="entry name" value="WW"/>
    <property type="match status" value="1"/>
</dbReference>
<feature type="domain" description="RRM" evidence="6">
    <location>
        <begin position="86"/>
        <end position="167"/>
    </location>
</feature>
<dbReference type="PROSITE" id="PS01159">
    <property type="entry name" value="WW_DOMAIN_1"/>
    <property type="match status" value="1"/>
</dbReference>
<evidence type="ECO:0000256" key="3">
    <source>
        <dbReference type="PROSITE-ProRule" id="PRU00176"/>
    </source>
</evidence>
<comment type="caution">
    <text evidence="7">The sequence shown here is derived from an EMBL/GenBank/DDBJ whole genome shotgun (WGS) entry which is preliminary data.</text>
</comment>
<evidence type="ECO:0000313" key="8">
    <source>
        <dbReference type="Proteomes" id="UP000224567"/>
    </source>
</evidence>
<dbReference type="STRING" id="33114.A0A2G2W2P6"/>
<evidence type="ECO:0000259" key="5">
    <source>
        <dbReference type="PROSITE" id="PS50020"/>
    </source>
</evidence>
<dbReference type="InterPro" id="IPR035979">
    <property type="entry name" value="RBD_domain_sf"/>
</dbReference>
<dbReference type="Gene3D" id="3.30.70.330">
    <property type="match status" value="2"/>
</dbReference>
<organism evidence="7 8">
    <name type="scientific">Capsicum baccatum</name>
    <name type="common">Peruvian pepper</name>
    <dbReference type="NCBI Taxonomy" id="33114"/>
    <lineage>
        <taxon>Eukaryota</taxon>
        <taxon>Viridiplantae</taxon>
        <taxon>Streptophyta</taxon>
        <taxon>Embryophyta</taxon>
        <taxon>Tracheophyta</taxon>
        <taxon>Spermatophyta</taxon>
        <taxon>Magnoliopsida</taxon>
        <taxon>eudicotyledons</taxon>
        <taxon>Gunneridae</taxon>
        <taxon>Pentapetalae</taxon>
        <taxon>asterids</taxon>
        <taxon>lamiids</taxon>
        <taxon>Solanales</taxon>
        <taxon>Solanaceae</taxon>
        <taxon>Solanoideae</taxon>
        <taxon>Capsiceae</taxon>
        <taxon>Capsicum</taxon>
    </lineage>
</organism>
<dbReference type="PROSITE" id="PS50020">
    <property type="entry name" value="WW_DOMAIN_2"/>
    <property type="match status" value="1"/>
</dbReference>
<evidence type="ECO:0000256" key="2">
    <source>
        <dbReference type="ARBA" id="ARBA00022884"/>
    </source>
</evidence>
<reference evidence="7 8" key="1">
    <citation type="journal article" date="2017" name="Genome Biol.">
        <title>New reference genome sequences of hot pepper reveal the massive evolution of plant disease-resistance genes by retroduplication.</title>
        <authorList>
            <person name="Kim S."/>
            <person name="Park J."/>
            <person name="Yeom S.I."/>
            <person name="Kim Y.M."/>
            <person name="Seo E."/>
            <person name="Kim K.T."/>
            <person name="Kim M.S."/>
            <person name="Lee J.M."/>
            <person name="Cheong K."/>
            <person name="Shin H.S."/>
            <person name="Kim S.B."/>
            <person name="Han K."/>
            <person name="Lee J."/>
            <person name="Park M."/>
            <person name="Lee H.A."/>
            <person name="Lee H.Y."/>
            <person name="Lee Y."/>
            <person name="Oh S."/>
            <person name="Lee J.H."/>
            <person name="Choi E."/>
            <person name="Choi E."/>
            <person name="Lee S.E."/>
            <person name="Jeon J."/>
            <person name="Kim H."/>
            <person name="Choi G."/>
            <person name="Song H."/>
            <person name="Lee J."/>
            <person name="Lee S.C."/>
            <person name="Kwon J.K."/>
            <person name="Lee H.Y."/>
            <person name="Koo N."/>
            <person name="Hong Y."/>
            <person name="Kim R.W."/>
            <person name="Kang W.H."/>
            <person name="Huh J.H."/>
            <person name="Kang B.C."/>
            <person name="Yang T.J."/>
            <person name="Lee Y.H."/>
            <person name="Bennetzen J.L."/>
            <person name="Choi D."/>
        </authorList>
    </citation>
    <scope>NUCLEOTIDE SEQUENCE [LARGE SCALE GENOMIC DNA]</scope>
    <source>
        <strain evidence="8">cv. PBC81</strain>
    </source>
</reference>